<dbReference type="HOGENOM" id="CLU_042118_0_0_10"/>
<comment type="caution">
    <text evidence="7">The sequence shown here is derived from an EMBL/GenBank/DDBJ whole genome shotgun (WGS) entry which is preliminary data.</text>
</comment>
<comment type="similarity">
    <text evidence="2">Belongs to the UDP-galactopyranose/dTDP-fucopyranose mutase family.</text>
</comment>
<dbReference type="STRING" id="762982.HMPREF9442_02095"/>
<evidence type="ECO:0000256" key="5">
    <source>
        <dbReference type="ARBA" id="ARBA00023235"/>
    </source>
</evidence>
<sequence>MEKEYDLIIVGSGLYGCVTAYLAHQAGWRCLVIEKRAFTGGNIRDEIREGINVHSYGPHVFHTRHQEVWDFASRFTPFNHFRYCPLARYGGKMYNLPFNMHTFYQLYGTQTPEEAALRLRQEQGLYPHPRNLEEKAVSMVGRTMYETLIKGYTEKQWGRKATELPPFIIERLPLRFTFDNNYFNDPYQGVPMAGYSPWVDKMLEGTEVRLNTDFLADKDYWMKKAGHVLYTGAIDAFFDYRLGALEYRSLTFEHVLFEQPNVQGIAVINETDSRIPYTRSIEHKHFAFGTQPVSIVTHEFPQTWDKDREPFYPVNDEKNNTLYRQYHALAQRECPHITFGGRLGLYRYFNMDETIKNALEQWEVLKTKLLPA</sequence>
<dbReference type="RefSeq" id="WP_008627815.1">
    <property type="nucleotide sequence ID" value="NZ_GL883865.1"/>
</dbReference>
<dbReference type="PROSITE" id="PS51257">
    <property type="entry name" value="PROKAR_LIPOPROTEIN"/>
    <property type="match status" value="1"/>
</dbReference>
<evidence type="ECO:0000256" key="1">
    <source>
        <dbReference type="ARBA" id="ARBA00001974"/>
    </source>
</evidence>
<dbReference type="eggNOG" id="COG0562">
    <property type="taxonomic scope" value="Bacteria"/>
</dbReference>
<dbReference type="SUPFAM" id="SSF54373">
    <property type="entry name" value="FAD-linked reductases, C-terminal domain"/>
    <property type="match status" value="1"/>
</dbReference>
<evidence type="ECO:0000313" key="7">
    <source>
        <dbReference type="EMBL" id="EGG52651.1"/>
    </source>
</evidence>
<name>F3QV70_9BACT</name>
<evidence type="ECO:0000256" key="2">
    <source>
        <dbReference type="ARBA" id="ARBA00009321"/>
    </source>
</evidence>
<dbReference type="Proteomes" id="UP000005546">
    <property type="component" value="Unassembled WGS sequence"/>
</dbReference>
<dbReference type="NCBIfam" id="TIGR00031">
    <property type="entry name" value="UDP-GALP_mutase"/>
    <property type="match status" value="1"/>
</dbReference>
<dbReference type="SUPFAM" id="SSF51971">
    <property type="entry name" value="Nucleotide-binding domain"/>
    <property type="match status" value="1"/>
</dbReference>
<evidence type="ECO:0000256" key="3">
    <source>
        <dbReference type="ARBA" id="ARBA00022630"/>
    </source>
</evidence>
<evidence type="ECO:0000313" key="8">
    <source>
        <dbReference type="Proteomes" id="UP000005546"/>
    </source>
</evidence>
<keyword evidence="3" id="KW-0285">Flavoprotein</keyword>
<comment type="cofactor">
    <cofactor evidence="1">
        <name>FAD</name>
        <dbReference type="ChEBI" id="CHEBI:57692"/>
    </cofactor>
</comment>
<dbReference type="InterPro" id="IPR015899">
    <property type="entry name" value="UDP-GalPyranose_mutase_C"/>
</dbReference>
<dbReference type="GO" id="GO:0005829">
    <property type="term" value="C:cytosol"/>
    <property type="evidence" value="ECO:0007669"/>
    <property type="project" value="TreeGrafter"/>
</dbReference>
<protein>
    <submittedName>
        <fullName evidence="7">UDP-galactopyranose mutase</fullName>
    </submittedName>
</protein>
<dbReference type="GO" id="GO:0008767">
    <property type="term" value="F:UDP-galactopyranose mutase activity"/>
    <property type="evidence" value="ECO:0007669"/>
    <property type="project" value="InterPro"/>
</dbReference>
<dbReference type="GeneID" id="98398037"/>
<keyword evidence="4" id="KW-0274">FAD</keyword>
<gene>
    <name evidence="7" type="ORF">HMPREF9442_02095</name>
</gene>
<dbReference type="OrthoDB" id="9769600at2"/>
<dbReference type="AlphaFoldDB" id="F3QV70"/>
<dbReference type="PANTHER" id="PTHR21197:SF0">
    <property type="entry name" value="UDP-GALACTOPYRANOSE MUTASE"/>
    <property type="match status" value="1"/>
</dbReference>
<dbReference type="Gene3D" id="3.40.50.720">
    <property type="entry name" value="NAD(P)-binding Rossmann-like Domain"/>
    <property type="match status" value="3"/>
</dbReference>
<feature type="domain" description="UDP-galactopyranose mutase C-terminal" evidence="6">
    <location>
        <begin position="148"/>
        <end position="348"/>
    </location>
</feature>
<accession>F3QV70</accession>
<keyword evidence="5" id="KW-0413">Isomerase</keyword>
<evidence type="ECO:0000259" key="6">
    <source>
        <dbReference type="Pfam" id="PF03275"/>
    </source>
</evidence>
<keyword evidence="8" id="KW-1185">Reference proteome</keyword>
<evidence type="ECO:0000256" key="4">
    <source>
        <dbReference type="ARBA" id="ARBA00022827"/>
    </source>
</evidence>
<dbReference type="Pfam" id="PF13450">
    <property type="entry name" value="NAD_binding_8"/>
    <property type="match status" value="1"/>
</dbReference>
<dbReference type="InterPro" id="IPR004379">
    <property type="entry name" value="UDP-GALP_mutase"/>
</dbReference>
<dbReference type="Pfam" id="PF03275">
    <property type="entry name" value="GLF"/>
    <property type="match status" value="1"/>
</dbReference>
<dbReference type="GO" id="GO:0050660">
    <property type="term" value="F:flavin adenine dinucleotide binding"/>
    <property type="evidence" value="ECO:0007669"/>
    <property type="project" value="TreeGrafter"/>
</dbReference>
<dbReference type="PANTHER" id="PTHR21197">
    <property type="entry name" value="UDP-GALACTOPYRANOSE MUTASE"/>
    <property type="match status" value="1"/>
</dbReference>
<proteinExistence type="inferred from homology"/>
<reference evidence="7 8" key="1">
    <citation type="submission" date="2011-02" db="EMBL/GenBank/DDBJ databases">
        <authorList>
            <person name="Weinstock G."/>
            <person name="Sodergren E."/>
            <person name="Clifton S."/>
            <person name="Fulton L."/>
            <person name="Fulton B."/>
            <person name="Courtney L."/>
            <person name="Fronick C."/>
            <person name="Harrison M."/>
            <person name="Strong C."/>
            <person name="Farmer C."/>
            <person name="Delahaunty K."/>
            <person name="Markovic C."/>
            <person name="Hall O."/>
            <person name="Minx P."/>
            <person name="Tomlinson C."/>
            <person name="Mitreva M."/>
            <person name="Hou S."/>
            <person name="Chen J."/>
            <person name="Wollam A."/>
            <person name="Pepin K.H."/>
            <person name="Johnson M."/>
            <person name="Bhonagiri V."/>
            <person name="Zhang X."/>
            <person name="Suruliraj S."/>
            <person name="Warren W."/>
            <person name="Chinwalla A."/>
            <person name="Mardis E.R."/>
            <person name="Wilson R.K."/>
        </authorList>
    </citation>
    <scope>NUCLEOTIDE SEQUENCE [LARGE SCALE GENOMIC DNA]</scope>
    <source>
        <strain evidence="7 8">YIT 11841</strain>
    </source>
</reference>
<organism evidence="7 8">
    <name type="scientific">Paraprevotella xylaniphila YIT 11841</name>
    <dbReference type="NCBI Taxonomy" id="762982"/>
    <lineage>
        <taxon>Bacteria</taxon>
        <taxon>Pseudomonadati</taxon>
        <taxon>Bacteroidota</taxon>
        <taxon>Bacteroidia</taxon>
        <taxon>Bacteroidales</taxon>
        <taxon>Prevotellaceae</taxon>
        <taxon>Paraprevotella</taxon>
    </lineage>
</organism>
<dbReference type="EMBL" id="AFBR01000065">
    <property type="protein sequence ID" value="EGG52651.1"/>
    <property type="molecule type" value="Genomic_DNA"/>
</dbReference>